<sequence>MSLCPRCQNFDLHSFRKLNQFTRGILVKDIEEASTTGEGCAFCRLVRDTFQSDIEEAKIRHKDPRNLWIHLIARTGPQVDIEEAILKPDGSQGLGFCEFQVMLGARDKRVESRDVCKQKLRVSANSREIPDSDEHFAVVTRWLAICLEHPNCNSTISGVAIGSANVILPSRVIDVSPKTKEGVPRLHTTVEGERGSYTTLSHVWGKGGEIPQTTKEWIEKGNFELPTESLPTTFRDAIKITKELGIQYLWIDSLCIVQDDFENKQAELDRMSEIYQLSVVTIAAASASSASEGCFRKRETPANGTIVKMPYRDQNGHRNGSFYVYPRISGVRDEYKRFVKESKLLSRGWVFQERVLSRRLLVYTNHHIFFECLSSPPMNECGEIASPRSFHRIQSTLLSRSGISNPSFKINWTEKDKNLLRSEETPADIWFKSIQTYSNLELTQYSDRLAAISGVAQEVQLKIKSRGKNPPTDISYCKFFLQRKEDIPSITEPRPGGDDEGTREEITQMTSGIRNNGGSNDFGQMPTSEPTNVMDPKLKTKRLLLFSRSRSLLPGTRKAPETPIMANNKLNNLDKLYQLGVRSIVRPVHKAAFQIPKDDPIINSVLRQDFLVGTKFFGISVDSINGYVGWGVFERIPPPERFDNRSRSKVPAVVDNQPAMSDLECILISRREWKEVGLVFGSLIGNNQNVYDVLYLRKTGEIQTLDNGKAVEIYQRAGLGVIYNAKVFEPCNIYNMDETGFAVGETQSTRIIVDSTMKSNWKITAGNQEWITVLECINADGGALSPMIIFKAKNTNTGWIPQDTPSNWHFSTCNSGWTSNSHGFEWLRKVFEPESGKKSGHQPRLLIMDGHSSHITGDMIALCMENDIDLLILPSHCSHLLQPLDVGVYGPLKRFHAQEVDRYTRAGIKRIQRSHWVEIFKKRVLANLPLQAVEPPRTPQNSTLVGSLDLSVLRSSPPDGTELRHANSIFNSTMNAELTILRKEVKEYKEMLEIRKKRTKGKRIKLQGEFVFSTEEVLKIVREAELKSTEKRPRGRPRKRPIEEVEEEEEEEINPSNSESESEECVARRTRSSRVE</sequence>
<dbReference type="OrthoDB" id="5425890at2759"/>
<evidence type="ECO:0000259" key="6">
    <source>
        <dbReference type="Pfam" id="PF06985"/>
    </source>
</evidence>
<dbReference type="GO" id="GO:0006355">
    <property type="term" value="P:regulation of DNA-templated transcription"/>
    <property type="evidence" value="ECO:0007669"/>
    <property type="project" value="InterPro"/>
</dbReference>
<evidence type="ECO:0000313" key="7">
    <source>
        <dbReference type="EMBL" id="KAF4621713.1"/>
    </source>
</evidence>
<feature type="domain" description="DDE-1" evidence="5">
    <location>
        <begin position="768"/>
        <end position="913"/>
    </location>
</feature>
<dbReference type="Pfam" id="PF03184">
    <property type="entry name" value="DDE_1"/>
    <property type="match status" value="1"/>
</dbReference>
<gene>
    <name evidence="7" type="ORF">G7Y89_g14491</name>
</gene>
<keyword evidence="8" id="KW-1185">Reference proteome</keyword>
<feature type="region of interest" description="Disordered" evidence="4">
    <location>
        <begin position="1025"/>
        <end position="1076"/>
    </location>
</feature>
<dbReference type="InterPro" id="IPR036397">
    <property type="entry name" value="RNaseH_sf"/>
</dbReference>
<accession>A0A8H4R2L2</accession>
<dbReference type="AlphaFoldDB" id="A0A8H4R2L2"/>
<evidence type="ECO:0000256" key="1">
    <source>
        <dbReference type="ARBA" id="ARBA00004123"/>
    </source>
</evidence>
<dbReference type="GO" id="GO:0003676">
    <property type="term" value="F:nucleic acid binding"/>
    <property type="evidence" value="ECO:0007669"/>
    <property type="project" value="InterPro"/>
</dbReference>
<dbReference type="InterPro" id="IPR000637">
    <property type="entry name" value="HMGI/Y_DNA-bd_CS"/>
</dbReference>
<evidence type="ECO:0000256" key="2">
    <source>
        <dbReference type="ARBA" id="ARBA00023242"/>
    </source>
</evidence>
<comment type="caution">
    <text evidence="7">The sequence shown here is derived from an EMBL/GenBank/DDBJ whole genome shotgun (WGS) entry which is preliminary data.</text>
</comment>
<evidence type="ECO:0000259" key="5">
    <source>
        <dbReference type="Pfam" id="PF03184"/>
    </source>
</evidence>
<evidence type="ECO:0000256" key="3">
    <source>
        <dbReference type="SAM" id="Coils"/>
    </source>
</evidence>
<feature type="compositionally biased region" description="Acidic residues" evidence="4">
    <location>
        <begin position="1044"/>
        <end position="1053"/>
    </location>
</feature>
<evidence type="ECO:0000313" key="8">
    <source>
        <dbReference type="Proteomes" id="UP000566819"/>
    </source>
</evidence>
<dbReference type="Pfam" id="PF06985">
    <property type="entry name" value="HET"/>
    <property type="match status" value="1"/>
</dbReference>
<dbReference type="Gene3D" id="3.30.420.10">
    <property type="entry name" value="Ribonuclease H-like superfamily/Ribonuclease H"/>
    <property type="match status" value="1"/>
</dbReference>
<evidence type="ECO:0000256" key="4">
    <source>
        <dbReference type="SAM" id="MobiDB-lite"/>
    </source>
</evidence>
<name>A0A8H4R2L2_9HELO</name>
<protein>
    <recommendedName>
        <fullName evidence="9">Heterokaryon incompatibility domain-containing protein</fullName>
    </recommendedName>
</protein>
<proteinExistence type="predicted"/>
<comment type="subcellular location">
    <subcellularLocation>
        <location evidence="1">Nucleus</location>
    </subcellularLocation>
</comment>
<dbReference type="PROSITE" id="PS00354">
    <property type="entry name" value="HMGI_Y"/>
    <property type="match status" value="1"/>
</dbReference>
<feature type="coiled-coil region" evidence="3">
    <location>
        <begin position="971"/>
        <end position="998"/>
    </location>
</feature>
<feature type="domain" description="Heterokaryon incompatibility" evidence="6">
    <location>
        <begin position="197"/>
        <end position="353"/>
    </location>
</feature>
<dbReference type="EMBL" id="JAAMPI010001928">
    <property type="protein sequence ID" value="KAF4621713.1"/>
    <property type="molecule type" value="Genomic_DNA"/>
</dbReference>
<dbReference type="InterPro" id="IPR004875">
    <property type="entry name" value="DDE_SF_endonuclease_dom"/>
</dbReference>
<keyword evidence="2" id="KW-0539">Nucleus</keyword>
<evidence type="ECO:0008006" key="9">
    <source>
        <dbReference type="Google" id="ProtNLM"/>
    </source>
</evidence>
<organism evidence="7 8">
    <name type="scientific">Cudoniella acicularis</name>
    <dbReference type="NCBI Taxonomy" id="354080"/>
    <lineage>
        <taxon>Eukaryota</taxon>
        <taxon>Fungi</taxon>
        <taxon>Dikarya</taxon>
        <taxon>Ascomycota</taxon>
        <taxon>Pezizomycotina</taxon>
        <taxon>Leotiomycetes</taxon>
        <taxon>Helotiales</taxon>
        <taxon>Tricladiaceae</taxon>
        <taxon>Cudoniella</taxon>
    </lineage>
</organism>
<dbReference type="PANTHER" id="PTHR33112">
    <property type="entry name" value="DOMAIN PROTEIN, PUTATIVE-RELATED"/>
    <property type="match status" value="1"/>
</dbReference>
<keyword evidence="3" id="KW-0175">Coiled coil</keyword>
<reference evidence="7 8" key="1">
    <citation type="submission" date="2020-03" db="EMBL/GenBank/DDBJ databases">
        <title>Draft Genome Sequence of Cudoniella acicularis.</title>
        <authorList>
            <person name="Buettner E."/>
            <person name="Kellner H."/>
        </authorList>
    </citation>
    <scope>NUCLEOTIDE SEQUENCE [LARGE SCALE GENOMIC DNA]</scope>
    <source>
        <strain evidence="7 8">DSM 108380</strain>
    </source>
</reference>
<dbReference type="PANTHER" id="PTHR33112:SF8">
    <property type="entry name" value="HETEROKARYON INCOMPATIBILITY DOMAIN-CONTAINING PROTEIN"/>
    <property type="match status" value="1"/>
</dbReference>
<dbReference type="GO" id="GO:0005634">
    <property type="term" value="C:nucleus"/>
    <property type="evidence" value="ECO:0007669"/>
    <property type="project" value="UniProtKB-SubCell"/>
</dbReference>
<dbReference type="InterPro" id="IPR010730">
    <property type="entry name" value="HET"/>
</dbReference>
<dbReference type="Proteomes" id="UP000566819">
    <property type="component" value="Unassembled WGS sequence"/>
</dbReference>